<proteinExistence type="predicted"/>
<protein>
    <submittedName>
        <fullName evidence="1">Uncharacterized protein</fullName>
    </submittedName>
</protein>
<organism evidence="1 2">
    <name type="scientific">Pseudomonas fluorescens</name>
    <dbReference type="NCBI Taxonomy" id="294"/>
    <lineage>
        <taxon>Bacteria</taxon>
        <taxon>Pseudomonadati</taxon>
        <taxon>Pseudomonadota</taxon>
        <taxon>Gammaproteobacteria</taxon>
        <taxon>Pseudomonadales</taxon>
        <taxon>Pseudomonadaceae</taxon>
        <taxon>Pseudomonas</taxon>
    </lineage>
</organism>
<name>A0A1T2ZAA1_PSEFL</name>
<dbReference type="RefSeq" id="WP_078738024.1">
    <property type="nucleotide sequence ID" value="NZ_MSDF01000001.1"/>
</dbReference>
<accession>A0A1T2ZAA1</accession>
<dbReference type="OrthoDB" id="6907373at2"/>
<dbReference type="Proteomes" id="UP000190965">
    <property type="component" value="Unassembled WGS sequence"/>
</dbReference>
<evidence type="ECO:0000313" key="2">
    <source>
        <dbReference type="Proteomes" id="UP000190965"/>
    </source>
</evidence>
<sequence length="80" mass="8768">MSRRSADQIAIIFQQLGTIRTAVSALQLTEENHLATLRGRQTVDDDEALHMSFKRLAEDITDMEEVLAGIGEAAGDIAKL</sequence>
<comment type="caution">
    <text evidence="1">The sequence shown here is derived from an EMBL/GenBank/DDBJ whole genome shotgun (WGS) entry which is preliminary data.</text>
</comment>
<dbReference type="EMBL" id="MSDF01000001">
    <property type="protein sequence ID" value="OPB00894.1"/>
    <property type="molecule type" value="Genomic_DNA"/>
</dbReference>
<gene>
    <name evidence="1" type="ORF">BFW87_00315</name>
</gene>
<evidence type="ECO:0000313" key="1">
    <source>
        <dbReference type="EMBL" id="OPB00894.1"/>
    </source>
</evidence>
<dbReference type="AlphaFoldDB" id="A0A1T2ZAA1"/>
<reference evidence="1 2" key="1">
    <citation type="submission" date="2016-12" db="EMBL/GenBank/DDBJ databases">
        <title>Draft genome sequences of seven strains of Pseudomonas fluorescens that produce 4-formylaminooxyvinylglycine.</title>
        <authorList>
            <person name="Okrent R.A."/>
            <person name="Manning V.A."/>
            <person name="Trippe K.M."/>
        </authorList>
    </citation>
    <scope>NUCLEOTIDE SEQUENCE [LARGE SCALE GENOMIC DNA]</scope>
    <source>
        <strain evidence="1 2">P5A</strain>
    </source>
</reference>